<accession>A0A9Q3IC78</accession>
<dbReference type="InterPro" id="IPR016197">
    <property type="entry name" value="Chromo-like_dom_sf"/>
</dbReference>
<dbReference type="AlphaFoldDB" id="A0A9Q3IC78"/>
<dbReference type="SUPFAM" id="SSF53098">
    <property type="entry name" value="Ribonuclease H-like"/>
    <property type="match status" value="1"/>
</dbReference>
<dbReference type="Pfam" id="PF17921">
    <property type="entry name" value="Integrase_H2C2"/>
    <property type="match status" value="1"/>
</dbReference>
<gene>
    <name evidence="2" type="ORF">O181_075808</name>
</gene>
<protein>
    <recommendedName>
        <fullName evidence="1">Integrase zinc-binding domain-containing protein</fullName>
    </recommendedName>
</protein>
<feature type="domain" description="Integrase zinc-binding" evidence="1">
    <location>
        <begin position="8"/>
        <end position="62"/>
    </location>
</feature>
<dbReference type="PANTHER" id="PTHR37984">
    <property type="entry name" value="PROTEIN CBG26694"/>
    <property type="match status" value="1"/>
</dbReference>
<dbReference type="EMBL" id="AVOT02040851">
    <property type="protein sequence ID" value="MBW0536093.1"/>
    <property type="molecule type" value="Genomic_DNA"/>
</dbReference>
<evidence type="ECO:0000313" key="3">
    <source>
        <dbReference type="Proteomes" id="UP000765509"/>
    </source>
</evidence>
<keyword evidence="3" id="KW-1185">Reference proteome</keyword>
<comment type="caution">
    <text evidence="2">The sequence shown here is derived from an EMBL/GenBank/DDBJ whole genome shotgun (WGS) entry which is preliminary data.</text>
</comment>
<dbReference type="InterPro" id="IPR036397">
    <property type="entry name" value="RNaseH_sf"/>
</dbReference>
<dbReference type="SUPFAM" id="SSF54160">
    <property type="entry name" value="Chromo domain-like"/>
    <property type="match status" value="1"/>
</dbReference>
<dbReference type="InterPro" id="IPR041588">
    <property type="entry name" value="Integrase_H2C2"/>
</dbReference>
<dbReference type="OrthoDB" id="3268967at2759"/>
<evidence type="ECO:0000259" key="1">
    <source>
        <dbReference type="Pfam" id="PF17921"/>
    </source>
</evidence>
<dbReference type="InterPro" id="IPR012337">
    <property type="entry name" value="RNaseH-like_sf"/>
</dbReference>
<name>A0A9Q3IC78_9BASI</name>
<evidence type="ECO:0000313" key="2">
    <source>
        <dbReference type="EMBL" id="MBW0536093.1"/>
    </source>
</evidence>
<proteinExistence type="predicted"/>
<dbReference type="InterPro" id="IPR050951">
    <property type="entry name" value="Retrovirus_Pol_polyprotein"/>
</dbReference>
<reference evidence="2" key="1">
    <citation type="submission" date="2021-03" db="EMBL/GenBank/DDBJ databases">
        <title>Draft genome sequence of rust myrtle Austropuccinia psidii MF-1, a brazilian biotype.</title>
        <authorList>
            <person name="Quecine M.C."/>
            <person name="Pachon D.M.R."/>
            <person name="Bonatelli M.L."/>
            <person name="Correr F.H."/>
            <person name="Franceschini L.M."/>
            <person name="Leite T.F."/>
            <person name="Margarido G.R.A."/>
            <person name="Almeida C.A."/>
            <person name="Ferrarezi J.A."/>
            <person name="Labate C.A."/>
        </authorList>
    </citation>
    <scope>NUCLEOTIDE SEQUENCE</scope>
    <source>
        <strain evidence="2">MF-1</strain>
    </source>
</reference>
<organism evidence="2 3">
    <name type="scientific">Austropuccinia psidii MF-1</name>
    <dbReference type="NCBI Taxonomy" id="1389203"/>
    <lineage>
        <taxon>Eukaryota</taxon>
        <taxon>Fungi</taxon>
        <taxon>Dikarya</taxon>
        <taxon>Basidiomycota</taxon>
        <taxon>Pucciniomycotina</taxon>
        <taxon>Pucciniomycetes</taxon>
        <taxon>Pucciniales</taxon>
        <taxon>Sphaerophragmiaceae</taxon>
        <taxon>Austropuccinia</taxon>
    </lineage>
</organism>
<dbReference type="Gene3D" id="1.10.340.70">
    <property type="match status" value="1"/>
</dbReference>
<dbReference type="GO" id="GO:0003676">
    <property type="term" value="F:nucleic acid binding"/>
    <property type="evidence" value="ECO:0007669"/>
    <property type="project" value="InterPro"/>
</dbReference>
<sequence length="262" mass="30559">MTLCSRLLINTIIHECHDSINSGHLSEDRTLEEVKNCAWWPLWRKENIEYFHTCERFQKANRSTGKKFGLMIHIQELKSPWEAVHMDWVTALPPSGDKVYSACLVIVDQYSKAPIFLPCHKDDTAMNTALLYGEELFLIQEYNLFVIIDLHGNNAVQVDLSGELENKHLTFPVSLIKPYQPDDKELFPLRNPTTLTVPPVEQSEEKIIKEVIEERRLRGENQREYLVRYRNPVHEDEWVAESEIPDSDKLLGRFRNEGMPKD</sequence>
<dbReference type="Gene3D" id="3.30.420.10">
    <property type="entry name" value="Ribonuclease H-like superfamily/Ribonuclease H"/>
    <property type="match status" value="1"/>
</dbReference>
<dbReference type="Proteomes" id="UP000765509">
    <property type="component" value="Unassembled WGS sequence"/>
</dbReference>
<dbReference type="PANTHER" id="PTHR37984:SF5">
    <property type="entry name" value="PROTEIN NYNRIN-LIKE"/>
    <property type="match status" value="1"/>
</dbReference>